<dbReference type="InterPro" id="IPR019424">
    <property type="entry name" value="7TM_GPCR_Srsx"/>
</dbReference>
<feature type="transmembrane region" description="Helical" evidence="5">
    <location>
        <begin position="226"/>
        <end position="248"/>
    </location>
</feature>
<evidence type="ECO:0000313" key="7">
    <source>
        <dbReference type="Proteomes" id="UP000887540"/>
    </source>
</evidence>
<comment type="subcellular location">
    <subcellularLocation>
        <location evidence="1">Membrane</location>
    </subcellularLocation>
</comment>
<proteinExistence type="predicted"/>
<reference evidence="8" key="1">
    <citation type="submission" date="2022-11" db="UniProtKB">
        <authorList>
            <consortium name="WormBaseParasite"/>
        </authorList>
    </citation>
    <scope>IDENTIFICATION</scope>
</reference>
<keyword evidence="2 5" id="KW-0812">Transmembrane</keyword>
<dbReference type="PROSITE" id="PS50262">
    <property type="entry name" value="G_PROTEIN_RECEP_F1_2"/>
    <property type="match status" value="1"/>
</dbReference>
<dbReference type="GO" id="GO:0004930">
    <property type="term" value="F:G protein-coupled receptor activity"/>
    <property type="evidence" value="ECO:0007669"/>
    <property type="project" value="InterPro"/>
</dbReference>
<feature type="transmembrane region" description="Helical" evidence="5">
    <location>
        <begin position="67"/>
        <end position="87"/>
    </location>
</feature>
<dbReference type="Proteomes" id="UP000887540">
    <property type="component" value="Unplaced"/>
</dbReference>
<dbReference type="WBParaSite" id="ACRNAN_scaffold39.g7860.t1">
    <property type="protein sequence ID" value="ACRNAN_scaffold39.g7860.t1"/>
    <property type="gene ID" value="ACRNAN_scaffold39.g7860"/>
</dbReference>
<dbReference type="CDD" id="cd00637">
    <property type="entry name" value="7tm_classA_rhodopsin-like"/>
    <property type="match status" value="1"/>
</dbReference>
<feature type="transmembrane region" description="Helical" evidence="5">
    <location>
        <begin position="108"/>
        <end position="131"/>
    </location>
</feature>
<dbReference type="InterPro" id="IPR000276">
    <property type="entry name" value="GPCR_Rhodpsn"/>
</dbReference>
<keyword evidence="7" id="KW-1185">Reference proteome</keyword>
<dbReference type="InterPro" id="IPR047130">
    <property type="entry name" value="7TM_GPCR_Srsx_nematod"/>
</dbReference>
<dbReference type="AlphaFoldDB" id="A0A914DTS5"/>
<feature type="transmembrane region" description="Helical" evidence="5">
    <location>
        <begin position="189"/>
        <end position="214"/>
    </location>
</feature>
<keyword evidence="4 5" id="KW-0472">Membrane</keyword>
<name>A0A914DTS5_9BILA</name>
<feature type="transmembrane region" description="Helical" evidence="5">
    <location>
        <begin position="157"/>
        <end position="177"/>
    </location>
</feature>
<feature type="domain" description="G-protein coupled receptors family 1 profile" evidence="6">
    <location>
        <begin position="11"/>
        <end position="245"/>
    </location>
</feature>
<evidence type="ECO:0000256" key="2">
    <source>
        <dbReference type="ARBA" id="ARBA00022692"/>
    </source>
</evidence>
<dbReference type="Pfam" id="PF10320">
    <property type="entry name" value="7TM_GPCR_Srsx"/>
    <property type="match status" value="1"/>
</dbReference>
<evidence type="ECO:0000256" key="4">
    <source>
        <dbReference type="ARBA" id="ARBA00023136"/>
    </source>
</evidence>
<dbReference type="SMART" id="SM01381">
    <property type="entry name" value="7TM_GPCR_Srsx"/>
    <property type="match status" value="1"/>
</dbReference>
<accession>A0A914DTS5</accession>
<keyword evidence="3 5" id="KW-1133">Transmembrane helix</keyword>
<protein>
    <submittedName>
        <fullName evidence="8">G-protein coupled receptors family 1 profile domain-containing protein</fullName>
    </submittedName>
</protein>
<dbReference type="Gene3D" id="1.20.1070.10">
    <property type="entry name" value="Rhodopsin 7-helix transmembrane proteins"/>
    <property type="match status" value="1"/>
</dbReference>
<dbReference type="SUPFAM" id="SSF81321">
    <property type="entry name" value="Family A G protein-coupled receptor-like"/>
    <property type="match status" value="1"/>
</dbReference>
<evidence type="ECO:0000256" key="5">
    <source>
        <dbReference type="SAM" id="Phobius"/>
    </source>
</evidence>
<dbReference type="GO" id="GO:0016020">
    <property type="term" value="C:membrane"/>
    <property type="evidence" value="ECO:0007669"/>
    <property type="project" value="UniProtKB-SubCell"/>
</dbReference>
<dbReference type="InterPro" id="IPR017452">
    <property type="entry name" value="GPCR_Rhodpsn_7TM"/>
</dbReference>
<dbReference type="PANTHER" id="PTHR23360">
    <property type="entry name" value="G-PROTEIN COUPLED RECEPTORS FAMILY 1 PROFILE DOMAIN-CONTAINING PROTEIN-RELATED"/>
    <property type="match status" value="1"/>
</dbReference>
<dbReference type="PANTHER" id="PTHR23360:SF5">
    <property type="entry name" value="G-PROTEIN COUPLED RECEPTORS FAMILY 1 PROFILE DOMAIN-CONTAINING PROTEIN"/>
    <property type="match status" value="1"/>
</dbReference>
<evidence type="ECO:0000256" key="1">
    <source>
        <dbReference type="ARBA" id="ARBA00004370"/>
    </source>
</evidence>
<evidence type="ECO:0000313" key="8">
    <source>
        <dbReference type="WBParaSite" id="ACRNAN_scaffold39.g7860.t1"/>
    </source>
</evidence>
<sequence>MIILTSIGIFGDMNIILASVKNKSLRTPCHIFIASNAFCDMLPQIGLYIPVFLTLSGINYMELQICWFIEVIPYCGMNAAVIFTLSTGVDRLYSVLMPMNYNSAQKSYYLLIMLLLPCLYAILWATLTYIAMKGQPHNQVVCGVTTLIVSSLSQYNFYATIGISLLVLVVYGATWVIAKKLGSKMIGQLLKPLTIIMIVVTLTYPMSYILLAIINVVVPADRVVTFRMTTFLLVCLGYAANFFVLFTFSKDYKTAFRQQLSWMIKSWSNNIQVMPTVFEHSRNSRRTTEPKSIGSTARVLTRVQSTRSSAI</sequence>
<organism evidence="7 8">
    <name type="scientific">Acrobeloides nanus</name>
    <dbReference type="NCBI Taxonomy" id="290746"/>
    <lineage>
        <taxon>Eukaryota</taxon>
        <taxon>Metazoa</taxon>
        <taxon>Ecdysozoa</taxon>
        <taxon>Nematoda</taxon>
        <taxon>Chromadorea</taxon>
        <taxon>Rhabditida</taxon>
        <taxon>Tylenchina</taxon>
        <taxon>Cephalobomorpha</taxon>
        <taxon>Cephaloboidea</taxon>
        <taxon>Cephalobidae</taxon>
        <taxon>Acrobeloides</taxon>
    </lineage>
</organism>
<evidence type="ECO:0000259" key="6">
    <source>
        <dbReference type="PROSITE" id="PS50262"/>
    </source>
</evidence>
<evidence type="ECO:0000256" key="3">
    <source>
        <dbReference type="ARBA" id="ARBA00022989"/>
    </source>
</evidence>